<dbReference type="Gene3D" id="2.30.40.10">
    <property type="entry name" value="Urease, subunit C, domain 1"/>
    <property type="match status" value="1"/>
</dbReference>
<dbReference type="OrthoDB" id="194468at2759"/>
<dbReference type="SUPFAM" id="SSF51338">
    <property type="entry name" value="Composite domain of metallo-dependent hydrolases"/>
    <property type="match status" value="1"/>
</dbReference>
<evidence type="ECO:0000256" key="10">
    <source>
        <dbReference type="ARBA" id="ARBA00069860"/>
    </source>
</evidence>
<dbReference type="InterPro" id="IPR006680">
    <property type="entry name" value="Amidohydro-rel"/>
</dbReference>
<comment type="caution">
    <text evidence="13">The sequence shown here is derived from an EMBL/GenBank/DDBJ whole genome shotgun (WGS) entry which is preliminary data.</text>
</comment>
<comment type="cofactor">
    <cofactor evidence="1">
        <name>Zn(2+)</name>
        <dbReference type="ChEBI" id="CHEBI:29105"/>
    </cofactor>
</comment>
<dbReference type="GO" id="GO:0008892">
    <property type="term" value="F:guanine deaminase activity"/>
    <property type="evidence" value="ECO:0007669"/>
    <property type="project" value="UniProtKB-EC"/>
</dbReference>
<organism evidence="13 14">
    <name type="scientific">Aspergillus mulundensis</name>
    <dbReference type="NCBI Taxonomy" id="1810919"/>
    <lineage>
        <taxon>Eukaryota</taxon>
        <taxon>Fungi</taxon>
        <taxon>Dikarya</taxon>
        <taxon>Ascomycota</taxon>
        <taxon>Pezizomycotina</taxon>
        <taxon>Eurotiomycetes</taxon>
        <taxon>Eurotiomycetidae</taxon>
        <taxon>Eurotiales</taxon>
        <taxon>Aspergillaceae</taxon>
        <taxon>Aspergillus</taxon>
        <taxon>Aspergillus subgen. Nidulantes</taxon>
    </lineage>
</organism>
<dbReference type="Proteomes" id="UP000256690">
    <property type="component" value="Unassembled WGS sequence"/>
</dbReference>
<dbReference type="EC" id="3.5.4.3" evidence="4"/>
<dbReference type="SUPFAM" id="SSF51556">
    <property type="entry name" value="Metallo-dependent hydrolases"/>
    <property type="match status" value="1"/>
</dbReference>
<comment type="pathway">
    <text evidence="2">Purine metabolism; guanine degradation; xanthine from guanine: step 1/1.</text>
</comment>
<evidence type="ECO:0000256" key="4">
    <source>
        <dbReference type="ARBA" id="ARBA00012781"/>
    </source>
</evidence>
<keyword evidence="5" id="KW-0479">Metal-binding</keyword>
<dbReference type="PANTHER" id="PTHR11271">
    <property type="entry name" value="GUANINE DEAMINASE"/>
    <property type="match status" value="1"/>
</dbReference>
<name>A0A3D8SBR8_9EURO</name>
<sequence>MASILVFQGAAIHSTSLETLEIIENAILVVTDGRITAFHKSSESHNGFPPTAQVHRLPPGEFLIPGFVDTHNHAPQWPMRGLGQGLHILDWLSEITFPVEARFADPAYAASMYEHTVEDFLRQGITTASYYSSRHAEATKILAEICHRKGQRAFVGKCNMDRNAPDYIQEASASDSLRETEECIEHIRRLPGCDRVEGALVNPVVTPRFAISCTPELLQGLGEIVQRDNYLAVQTHFNEAQQEIDATTELFPQFKGSEADLYESYGLLNSRSILAHCTIMTDHEKEKIHSLKCGVAHCPIANMTVGGGFMVAPVRDLLRRGIKVGLGTDSGGGWASQMLAVIRQAMIASNAREVLSEGKDKALTFEETFYLATLGGARVLRLEDRIGNFEVGKEFDAIWVSTTTGLQSAMTPREGGDSLRRVFEKYIMTGDDRNVAHVANDIIHAIMSVKGTDPDILSERERLAVLEACADLRGALIYDTATAATMTAIDRELFDAAVEATTKSRRVFASFRERSPPSSSVLSGRAISQDQPLMVEKTEHCPAVIQTMPLYDVCMDSTMLAIISALNRSEAMSWDLLEAATELRKVRRPEVVVNGSTILLEALERLCGSSVCLRLY</sequence>
<protein>
    <recommendedName>
        <fullName evidence="10">Probable guanine deaminase</fullName>
        <ecNumber evidence="4">3.5.4.3</ecNumber>
    </recommendedName>
    <alternativeName>
        <fullName evidence="11">Guanine aminohydrolase</fullName>
    </alternativeName>
</protein>
<dbReference type="InterPro" id="IPR014311">
    <property type="entry name" value="Guanine_deaminase"/>
</dbReference>
<dbReference type="InterPro" id="IPR051607">
    <property type="entry name" value="Metallo-dep_hydrolases"/>
</dbReference>
<dbReference type="GeneID" id="38114230"/>
<keyword evidence="7" id="KW-0862">Zinc</keyword>
<dbReference type="GO" id="GO:0005829">
    <property type="term" value="C:cytosol"/>
    <property type="evidence" value="ECO:0007669"/>
    <property type="project" value="TreeGrafter"/>
</dbReference>
<evidence type="ECO:0000256" key="2">
    <source>
        <dbReference type="ARBA" id="ARBA00004984"/>
    </source>
</evidence>
<evidence type="ECO:0000256" key="1">
    <source>
        <dbReference type="ARBA" id="ARBA00001947"/>
    </source>
</evidence>
<gene>
    <name evidence="13" type="ORF">DSM5745_03860</name>
</gene>
<evidence type="ECO:0000313" key="13">
    <source>
        <dbReference type="EMBL" id="RDW83534.1"/>
    </source>
</evidence>
<dbReference type="GO" id="GO:0006147">
    <property type="term" value="P:guanine catabolic process"/>
    <property type="evidence" value="ECO:0007669"/>
    <property type="project" value="UniProtKB-UniPathway"/>
</dbReference>
<dbReference type="NCBIfam" id="TIGR02967">
    <property type="entry name" value="guan_deamin"/>
    <property type="match status" value="1"/>
</dbReference>
<evidence type="ECO:0000256" key="3">
    <source>
        <dbReference type="ARBA" id="ARBA00006745"/>
    </source>
</evidence>
<dbReference type="FunFam" id="3.20.20.140:FF:000022">
    <property type="entry name" value="Guanine deaminase"/>
    <property type="match status" value="1"/>
</dbReference>
<evidence type="ECO:0000256" key="11">
    <source>
        <dbReference type="ARBA" id="ARBA00083147"/>
    </source>
</evidence>
<proteinExistence type="inferred from homology"/>
<accession>A0A3D8SBR8</accession>
<dbReference type="GO" id="GO:0008270">
    <property type="term" value="F:zinc ion binding"/>
    <property type="evidence" value="ECO:0007669"/>
    <property type="project" value="InterPro"/>
</dbReference>
<keyword evidence="6" id="KW-0378">Hydrolase</keyword>
<dbReference type="AlphaFoldDB" id="A0A3D8SBR8"/>
<evidence type="ECO:0000256" key="9">
    <source>
        <dbReference type="ARBA" id="ARBA00056079"/>
    </source>
</evidence>
<dbReference type="STRING" id="1810919.A0A3D8SBR8"/>
<comment type="similarity">
    <text evidence="3">Belongs to the metallo-dependent hydrolases superfamily. ATZ/TRZ family.</text>
</comment>
<feature type="domain" description="Amidohydrolase-related" evidence="12">
    <location>
        <begin position="62"/>
        <end position="403"/>
    </location>
</feature>
<dbReference type="RefSeq" id="XP_026604872.1">
    <property type="nucleotide sequence ID" value="XM_026745876.1"/>
</dbReference>
<dbReference type="Gene3D" id="3.20.20.140">
    <property type="entry name" value="Metal-dependent hydrolases"/>
    <property type="match status" value="1"/>
</dbReference>
<dbReference type="PANTHER" id="PTHR11271:SF49">
    <property type="entry name" value="GUANINE DEAMINASE"/>
    <property type="match status" value="1"/>
</dbReference>
<evidence type="ECO:0000256" key="7">
    <source>
        <dbReference type="ARBA" id="ARBA00022833"/>
    </source>
</evidence>
<evidence type="ECO:0000313" key="14">
    <source>
        <dbReference type="Proteomes" id="UP000256690"/>
    </source>
</evidence>
<comment type="function">
    <text evidence="9">Catalyzes the hydrolytic deamination of guanine, producing xanthine and ammonia.</text>
</comment>
<dbReference type="InterPro" id="IPR011059">
    <property type="entry name" value="Metal-dep_hydrolase_composite"/>
</dbReference>
<reference evidence="13 14" key="1">
    <citation type="journal article" date="2018" name="IMA Fungus">
        <title>IMA Genome-F 9: Draft genome sequence of Annulohypoxylon stygium, Aspergillus mulundensis, Berkeleyomyces basicola (syn. Thielaviopsis basicola), Ceratocystis smalleyi, two Cercospora beticola strains, Coleophoma cylindrospora, Fusarium fracticaudum, Phialophora cf. hyalina, and Morchella septimelata.</title>
        <authorList>
            <person name="Wingfield B.D."/>
            <person name="Bills G.F."/>
            <person name="Dong Y."/>
            <person name="Huang W."/>
            <person name="Nel W.J."/>
            <person name="Swalarsk-Parry B.S."/>
            <person name="Vaghefi N."/>
            <person name="Wilken P.M."/>
            <person name="An Z."/>
            <person name="de Beer Z.W."/>
            <person name="De Vos L."/>
            <person name="Chen L."/>
            <person name="Duong T.A."/>
            <person name="Gao Y."/>
            <person name="Hammerbacher A."/>
            <person name="Kikkert J.R."/>
            <person name="Li Y."/>
            <person name="Li H."/>
            <person name="Li K."/>
            <person name="Li Q."/>
            <person name="Liu X."/>
            <person name="Ma X."/>
            <person name="Naidoo K."/>
            <person name="Pethybridge S.J."/>
            <person name="Sun J."/>
            <person name="Steenkamp E.T."/>
            <person name="van der Nest M.A."/>
            <person name="van Wyk S."/>
            <person name="Wingfield M.J."/>
            <person name="Xiong C."/>
            <person name="Yue Q."/>
            <person name="Zhang X."/>
        </authorList>
    </citation>
    <scope>NUCLEOTIDE SEQUENCE [LARGE SCALE GENOMIC DNA]</scope>
    <source>
        <strain evidence="13 14">DSM 5745</strain>
    </source>
</reference>
<dbReference type="Pfam" id="PF01979">
    <property type="entry name" value="Amidohydro_1"/>
    <property type="match status" value="1"/>
</dbReference>
<evidence type="ECO:0000256" key="8">
    <source>
        <dbReference type="ARBA" id="ARBA00051148"/>
    </source>
</evidence>
<comment type="catalytic activity">
    <reaction evidence="8">
        <text>guanine + H2O + H(+) = xanthine + NH4(+)</text>
        <dbReference type="Rhea" id="RHEA:14665"/>
        <dbReference type="ChEBI" id="CHEBI:15377"/>
        <dbReference type="ChEBI" id="CHEBI:15378"/>
        <dbReference type="ChEBI" id="CHEBI:16235"/>
        <dbReference type="ChEBI" id="CHEBI:17712"/>
        <dbReference type="ChEBI" id="CHEBI:28938"/>
        <dbReference type="EC" id="3.5.4.3"/>
    </reaction>
</comment>
<dbReference type="EMBL" id="PVWQ01000004">
    <property type="protein sequence ID" value="RDW83534.1"/>
    <property type="molecule type" value="Genomic_DNA"/>
</dbReference>
<keyword evidence="14" id="KW-1185">Reference proteome</keyword>
<dbReference type="UniPathway" id="UPA00603">
    <property type="reaction ID" value="UER00660"/>
</dbReference>
<evidence type="ECO:0000256" key="6">
    <source>
        <dbReference type="ARBA" id="ARBA00022801"/>
    </source>
</evidence>
<evidence type="ECO:0000256" key="5">
    <source>
        <dbReference type="ARBA" id="ARBA00022723"/>
    </source>
</evidence>
<evidence type="ECO:0000259" key="12">
    <source>
        <dbReference type="Pfam" id="PF01979"/>
    </source>
</evidence>
<dbReference type="InterPro" id="IPR032466">
    <property type="entry name" value="Metal_Hydrolase"/>
</dbReference>